<evidence type="ECO:0000256" key="1">
    <source>
        <dbReference type="SAM" id="MobiDB-lite"/>
    </source>
</evidence>
<comment type="caution">
    <text evidence="2">The sequence shown here is derived from an EMBL/GenBank/DDBJ whole genome shotgun (WGS) entry which is preliminary data.</text>
</comment>
<dbReference type="Pfam" id="PF15891">
    <property type="entry name" value="Nuc_deoxyri_tr2"/>
    <property type="match status" value="1"/>
</dbReference>
<dbReference type="OrthoDB" id="6493944at2759"/>
<keyword evidence="3" id="KW-1185">Reference proteome</keyword>
<dbReference type="GO" id="GO:0005886">
    <property type="term" value="C:plasma membrane"/>
    <property type="evidence" value="ECO:0007669"/>
    <property type="project" value="TreeGrafter"/>
</dbReference>
<sequence>MCSLSSSKLCCRNLRKVFDDTSVFGKLSVNDFKNICNLLGINISLQGCVSLYQEWLGSSEKKLLFHEFCLIVACYIIGNSISFPEIKYDYEVFLGGACNPTTWRLDTAIPFLEEAGISYYNPQVPSWSPELVEIEAQAKASSYVLLFVFEAWKTRAVSSFVEVTYLAAQGRNVVLVLIHQPLSDPIMIAGEQVLPAEQACLQQAKDHMCEFARGLGVPLFFQLPEALKYVRTSVMEHRELREKRSRRKFCSISSVEQQFIERVLRVRKVFNSLKPSKFGTVSVEQAHSGLQHLKTNFPCHSAFHEHTMKTLNFEQFSMAFACYVLQHSRAQSNSSSVSSLDDQKKSAALHPAGLTLRHSRSMYGHREGNWAPRVLRPLTSTVSVDQDDSGNLSDGTSLRQQRFSQSMSFGGQSEFTGTSSPSCQLNAFKSWINGFRKRRVLSPDHFPDEPNCTAAYDLYVCGSLSGDCSLLDHNALSVLRLPANQPMSVFFADDPAQPLGSNVASTNPKRARVWARNHSRLLLYIVNSYSFSLSTMIEAAFAMGSGLPVVLCVNQLQVNEMVVQWSGEKRYPHVFHPTSVSHDPSSRIDCITGKTVRSDRHIESTTRIKSDSAQSSTSSFSSSWVKQASYPNDEIAGFTSSDVSSNGGESNSGSATTSPACPGVNSILNPSVDSGLGLNTDSTELLDEHSDLDGSCIVSDSLHRCSTAHEKSASMSPVREKSVLPNLWEDSIFSMIVSNTAAKDHNRGRVYLTSIAQMMHIPVTNQIQEALDWCKTRLSAWPSSSSPTHLCTLPCD</sequence>
<name>A0A504YQJ1_FASGI</name>
<organism evidence="2 3">
    <name type="scientific">Fasciola gigantica</name>
    <name type="common">Giant liver fluke</name>
    <dbReference type="NCBI Taxonomy" id="46835"/>
    <lineage>
        <taxon>Eukaryota</taxon>
        <taxon>Metazoa</taxon>
        <taxon>Spiralia</taxon>
        <taxon>Lophotrochozoa</taxon>
        <taxon>Platyhelminthes</taxon>
        <taxon>Trematoda</taxon>
        <taxon>Digenea</taxon>
        <taxon>Plagiorchiida</taxon>
        <taxon>Echinostomata</taxon>
        <taxon>Echinostomatoidea</taxon>
        <taxon>Fasciolidae</taxon>
        <taxon>Fasciola</taxon>
    </lineage>
</organism>
<protein>
    <submittedName>
        <fullName evidence="2">Uncharacterized protein</fullName>
    </submittedName>
</protein>
<evidence type="ECO:0000313" key="2">
    <source>
        <dbReference type="EMBL" id="TPP64392.1"/>
    </source>
</evidence>
<dbReference type="Gene3D" id="3.40.50.450">
    <property type="match status" value="1"/>
</dbReference>
<feature type="compositionally biased region" description="Low complexity" evidence="1">
    <location>
        <begin position="639"/>
        <end position="658"/>
    </location>
</feature>
<dbReference type="InterPro" id="IPR039470">
    <property type="entry name" value="Nuc_deoxyri_tr2"/>
</dbReference>
<evidence type="ECO:0000313" key="3">
    <source>
        <dbReference type="Proteomes" id="UP000316759"/>
    </source>
</evidence>
<dbReference type="PANTHER" id="PTHR36300">
    <property type="entry name" value="RAW, ISOFORM A"/>
    <property type="match status" value="1"/>
</dbReference>
<proteinExistence type="predicted"/>
<feature type="region of interest" description="Disordered" evidence="1">
    <location>
        <begin position="636"/>
        <end position="666"/>
    </location>
</feature>
<dbReference type="Proteomes" id="UP000316759">
    <property type="component" value="Unassembled WGS sequence"/>
</dbReference>
<gene>
    <name evidence="2" type="ORF">FGIG_06416</name>
</gene>
<dbReference type="STRING" id="46835.A0A504YQJ1"/>
<accession>A0A504YQJ1</accession>
<reference evidence="2 3" key="1">
    <citation type="submission" date="2019-04" db="EMBL/GenBank/DDBJ databases">
        <title>Annotation for the trematode Fasciola gigantica.</title>
        <authorList>
            <person name="Choi Y.-J."/>
        </authorList>
    </citation>
    <scope>NUCLEOTIDE SEQUENCE [LARGE SCALE GENOMIC DNA]</scope>
    <source>
        <strain evidence="2">Uganda_cow_1</strain>
    </source>
</reference>
<dbReference type="AlphaFoldDB" id="A0A504YQJ1"/>
<dbReference type="EMBL" id="SUNJ01004478">
    <property type="protein sequence ID" value="TPP64392.1"/>
    <property type="molecule type" value="Genomic_DNA"/>
</dbReference>
<dbReference type="PANTHER" id="PTHR36300:SF1">
    <property type="entry name" value="RAW, ISOFORM A"/>
    <property type="match status" value="1"/>
</dbReference>